<keyword evidence="5" id="KW-0811">Translocation</keyword>
<dbReference type="GO" id="GO:0006406">
    <property type="term" value="P:mRNA export from nucleus"/>
    <property type="evidence" value="ECO:0007669"/>
    <property type="project" value="TreeGrafter"/>
</dbReference>
<organism evidence="9">
    <name type="scientific">Odontella aurita</name>
    <dbReference type="NCBI Taxonomy" id="265563"/>
    <lineage>
        <taxon>Eukaryota</taxon>
        <taxon>Sar</taxon>
        <taxon>Stramenopiles</taxon>
        <taxon>Ochrophyta</taxon>
        <taxon>Bacillariophyta</taxon>
        <taxon>Mediophyceae</taxon>
        <taxon>Biddulphiophycidae</taxon>
        <taxon>Eupodiscales</taxon>
        <taxon>Odontellaceae</taxon>
        <taxon>Odontella</taxon>
    </lineage>
</organism>
<dbReference type="GO" id="GO:0000056">
    <property type="term" value="P:ribosomal small subunit export from nucleus"/>
    <property type="evidence" value="ECO:0007669"/>
    <property type="project" value="InterPro"/>
</dbReference>
<keyword evidence="7" id="KW-0539">Nucleus</keyword>
<dbReference type="PANTHER" id="PTHR13257">
    <property type="entry name" value="NUCLEOPORIN NUP84-RELATED"/>
    <property type="match status" value="1"/>
</dbReference>
<evidence type="ECO:0000256" key="6">
    <source>
        <dbReference type="ARBA" id="ARBA00023132"/>
    </source>
</evidence>
<feature type="region of interest" description="Disordered" evidence="8">
    <location>
        <begin position="1"/>
        <end position="75"/>
    </location>
</feature>
<feature type="region of interest" description="Disordered" evidence="8">
    <location>
        <begin position="164"/>
        <end position="183"/>
    </location>
</feature>
<dbReference type="AlphaFoldDB" id="A0A7S4J534"/>
<keyword evidence="6" id="KW-0906">Nuclear pore complex</keyword>
<gene>
    <name evidence="9" type="ORF">OAUR00152_LOCUS21737</name>
</gene>
<keyword evidence="4" id="KW-0653">Protein transport</keyword>
<evidence type="ECO:0000256" key="5">
    <source>
        <dbReference type="ARBA" id="ARBA00023010"/>
    </source>
</evidence>
<proteinExistence type="predicted"/>
<evidence type="ECO:0000256" key="2">
    <source>
        <dbReference type="ARBA" id="ARBA00022448"/>
    </source>
</evidence>
<dbReference type="GO" id="GO:0005643">
    <property type="term" value="C:nuclear pore"/>
    <property type="evidence" value="ECO:0007669"/>
    <property type="project" value="UniProtKB-SubCell"/>
</dbReference>
<dbReference type="InterPro" id="IPR037700">
    <property type="entry name" value="NUP88/NUP82"/>
</dbReference>
<dbReference type="PANTHER" id="PTHR13257:SF0">
    <property type="entry name" value="NUCLEAR PORE COMPLEX PROTEIN NUP88"/>
    <property type="match status" value="1"/>
</dbReference>
<protein>
    <submittedName>
        <fullName evidence="9">Uncharacterized protein</fullName>
    </submittedName>
</protein>
<feature type="compositionally biased region" description="Low complexity" evidence="8">
    <location>
        <begin position="42"/>
        <end position="58"/>
    </location>
</feature>
<keyword evidence="3" id="KW-0509">mRNA transport</keyword>
<keyword evidence="2" id="KW-0813">Transport</keyword>
<feature type="compositionally biased region" description="Polar residues" evidence="8">
    <location>
        <begin position="1"/>
        <end position="17"/>
    </location>
</feature>
<name>A0A7S4J534_9STRA</name>
<dbReference type="GO" id="GO:0006606">
    <property type="term" value="P:protein import into nucleus"/>
    <property type="evidence" value="ECO:0007669"/>
    <property type="project" value="TreeGrafter"/>
</dbReference>
<reference evidence="9" key="1">
    <citation type="submission" date="2021-01" db="EMBL/GenBank/DDBJ databases">
        <authorList>
            <person name="Corre E."/>
            <person name="Pelletier E."/>
            <person name="Niang G."/>
            <person name="Scheremetjew M."/>
            <person name="Finn R."/>
            <person name="Kale V."/>
            <person name="Holt S."/>
            <person name="Cochrane G."/>
            <person name="Meng A."/>
            <person name="Brown T."/>
            <person name="Cohen L."/>
        </authorList>
    </citation>
    <scope>NUCLEOTIDE SEQUENCE</scope>
    <source>
        <strain evidence="9">Isolate 1302-5</strain>
    </source>
</reference>
<accession>A0A7S4J534</accession>
<evidence type="ECO:0000256" key="7">
    <source>
        <dbReference type="ARBA" id="ARBA00023242"/>
    </source>
</evidence>
<sequence>MVGTTTATTPLSENGRGSATRFGLVDRGVGDGGTLSSPPARSTLYSSSPSTSGPAASGACRPQAQSPSVSLSCAGPDGRSVHSVVWSSSTLFPSGAYVIKTHFLPLGRRGDEADENEDGNSHGNTLMAVTTPLPSHITKSLEADPPLGMICVDRDDGGSNMRGPGGFASPLRRWGSDKSNATEGDGRVRSLPLLCLFSLRALYVLRAGYTCSESDCNASTPRREIEGQIITLAEPLETYLLSMPGATLRSVRPAPQSWHPPAGFGEGGSMNRPGAFAALVDESGGSGGGGEQALVLCHGFADGAENAGGNGDSCEANMAVTVPVRHGYEYLGPTESDPITDFCFFRAPTSLALGAEATAAAGSPGLGLGLSLFPSLSVLLLSRRGNLYAASPVVFNGSVYPRRSVADAARYLEGEAQRLVRDDPRWRMVRAARMFLDFAFGDAAVTVARGCGSDVGGGYYATACVAAAASGGAFDGSPTEPTEDATTWPVTMQGPLLTLHGAAATSEGEAGENFNDADQLQTEGDYVVLENFPGSHSGPLGGIVAVRCSDAGAVASASSSTSLAFAVLPSGPFILPRFAFESPEDADALDGAAGGLGMVVERVDLLDDGGEEDYGRSGGSNSDELGRVGLTLRGVGHKASKSVLLIPDSSDPTQVHVVTPYVVNTVRTDAVEVAAGIVTKDAEAIDKMNFTKGSFALVPTPVHVRSREPKTIAWSCIEVAAASMDGPGVGRGRVTGFGVFLMGAAVSQDATLGRVLIVTLSDGSVEAVDLTAAQYLHEASALATEEEEASSAGALVPAPASLGTKSADLDRAVRAMEALPPLHEVIAPLMKQVATGLAGMGKIVGAATKPSDIDAAGLASVLETKARCEGEVVLPLAELREASSARARLLEEMILSQKEQLDSLRGTALELRNRLDKSMEHCAAVRDGCEELSGRSTAVLGAARDLAPALTEAEREYAAQLRRYDAQFSKWEGGVERLEEEAARACDAMRPCDGEIVGGSTLSGVCRILLGADEADMCRNLLRGQEIKIKRARTKVNEMKGMVQEVRKGTGFHAADANKENGLMQ</sequence>
<evidence type="ECO:0000313" key="9">
    <source>
        <dbReference type="EMBL" id="CAE2251850.1"/>
    </source>
</evidence>
<evidence type="ECO:0000256" key="1">
    <source>
        <dbReference type="ARBA" id="ARBA00004567"/>
    </source>
</evidence>
<dbReference type="GO" id="GO:0017056">
    <property type="term" value="F:structural constituent of nuclear pore"/>
    <property type="evidence" value="ECO:0007669"/>
    <property type="project" value="InterPro"/>
</dbReference>
<evidence type="ECO:0000256" key="8">
    <source>
        <dbReference type="SAM" id="MobiDB-lite"/>
    </source>
</evidence>
<dbReference type="GO" id="GO:0000055">
    <property type="term" value="P:ribosomal large subunit export from nucleus"/>
    <property type="evidence" value="ECO:0007669"/>
    <property type="project" value="InterPro"/>
</dbReference>
<evidence type="ECO:0000256" key="4">
    <source>
        <dbReference type="ARBA" id="ARBA00022927"/>
    </source>
</evidence>
<dbReference type="EMBL" id="HBKQ01031889">
    <property type="protein sequence ID" value="CAE2251850.1"/>
    <property type="molecule type" value="Transcribed_RNA"/>
</dbReference>
<comment type="subcellular location">
    <subcellularLocation>
        <location evidence="1">Nucleus</location>
        <location evidence="1">Nuclear pore complex</location>
    </subcellularLocation>
</comment>
<evidence type="ECO:0000256" key="3">
    <source>
        <dbReference type="ARBA" id="ARBA00022816"/>
    </source>
</evidence>